<feature type="compositionally biased region" description="Basic and acidic residues" evidence="2">
    <location>
        <begin position="382"/>
        <end position="395"/>
    </location>
</feature>
<accession>A0A6J2XTM0</accession>
<proteinExistence type="predicted"/>
<feature type="region of interest" description="Disordered" evidence="2">
    <location>
        <begin position="376"/>
        <end position="395"/>
    </location>
</feature>
<feature type="region of interest" description="Disordered" evidence="2">
    <location>
        <begin position="436"/>
        <end position="465"/>
    </location>
</feature>
<gene>
    <name evidence="5" type="primary">LOC115881124</name>
</gene>
<dbReference type="GeneID" id="115881124"/>
<keyword evidence="1" id="KW-0175">Coiled coil</keyword>
<sequence length="612" mass="69852">MNVLKKKSKNKDVINALNEKEYKCVSLRAITNEIMKENNEKKLKELVEEINHHLTDLRSLKIEDDDTIEERRANLIGNFEKCLVKIIKPVSKEILEKLKKQQDDIKEFSVAVIEKDDAEELRLLAERIDRLMQVIKNLPEVINGTASEQLKLIIAQYEALYGTVRAHFNSARISRPISQMEFSKLFGPQSKSEKTENTTDCPMPTNEMQEKLMQIRQKRTELMESLNQSPSTTSVANAKSESFSGFKAEHRSSGQAFNSSVSQSNSFKSNSQRTPIPIRKLFNSCVSSSSANKGSIEDLTGEFNSPFEQQLKGFKLKPTQFSERYMEFRKNEENVVENSLNLNKSPRKQAINVASPKLPSGVNENIELRNNRKKPIVSPRTKMPDRQEKPAEENIMPHRISDSVTIQADRKTPIIENPKIEPLSKYTLNKSLNSKKHSSEDIISIRNDSRSATPEPSPNRISFSTFRSSTDSIQNLPSENIYENIIVRNSDKNQKEADKESSVDSEDKDIVKGFLQEIFKIKETVDAFKGFKYDDKYLKIDKKLAKYLVELNDINAGFSGEDMGKSELLMILKTVADALDSRVRKNELILRNILEEQVEFIAKKHGLIQRSA</sequence>
<protein>
    <submittedName>
        <fullName evidence="5">Uncharacterized protein LOC115881124</fullName>
    </submittedName>
</protein>
<evidence type="ECO:0000313" key="5">
    <source>
        <dbReference type="RefSeq" id="XP_030754366.1"/>
    </source>
</evidence>
<dbReference type="InterPro" id="IPR001936">
    <property type="entry name" value="RasGAP_dom"/>
</dbReference>
<feature type="coiled-coil region" evidence="1">
    <location>
        <begin position="36"/>
        <end position="63"/>
    </location>
</feature>
<dbReference type="KEGG" id="soy:115881124"/>
<organism evidence="4 5">
    <name type="scientific">Sitophilus oryzae</name>
    <name type="common">Rice weevil</name>
    <name type="synonym">Curculio oryzae</name>
    <dbReference type="NCBI Taxonomy" id="7048"/>
    <lineage>
        <taxon>Eukaryota</taxon>
        <taxon>Metazoa</taxon>
        <taxon>Ecdysozoa</taxon>
        <taxon>Arthropoda</taxon>
        <taxon>Hexapoda</taxon>
        <taxon>Insecta</taxon>
        <taxon>Pterygota</taxon>
        <taxon>Neoptera</taxon>
        <taxon>Endopterygota</taxon>
        <taxon>Coleoptera</taxon>
        <taxon>Polyphaga</taxon>
        <taxon>Cucujiformia</taxon>
        <taxon>Curculionidae</taxon>
        <taxon>Dryophthorinae</taxon>
        <taxon>Sitophilus</taxon>
    </lineage>
</organism>
<evidence type="ECO:0000256" key="2">
    <source>
        <dbReference type="SAM" id="MobiDB-lite"/>
    </source>
</evidence>
<name>A0A6J2XTM0_SITOR</name>
<keyword evidence="4" id="KW-1185">Reference proteome</keyword>
<feature type="domain" description="Ras-GAP" evidence="3">
    <location>
        <begin position="83"/>
        <end position="224"/>
    </location>
</feature>
<feature type="compositionally biased region" description="Polar residues" evidence="2">
    <location>
        <begin position="450"/>
        <end position="465"/>
    </location>
</feature>
<dbReference type="AlphaFoldDB" id="A0A6J2XTM0"/>
<evidence type="ECO:0000259" key="3">
    <source>
        <dbReference type="PROSITE" id="PS50018"/>
    </source>
</evidence>
<dbReference type="PROSITE" id="PS50018">
    <property type="entry name" value="RAS_GTPASE_ACTIV_2"/>
    <property type="match status" value="1"/>
</dbReference>
<evidence type="ECO:0000256" key="1">
    <source>
        <dbReference type="SAM" id="Coils"/>
    </source>
</evidence>
<dbReference type="Proteomes" id="UP000504635">
    <property type="component" value="Unplaced"/>
</dbReference>
<reference evidence="5" key="1">
    <citation type="submission" date="2025-08" db="UniProtKB">
        <authorList>
            <consortium name="RefSeq"/>
        </authorList>
    </citation>
    <scope>IDENTIFICATION</scope>
    <source>
        <tissue evidence="5">Gonads</tissue>
    </source>
</reference>
<dbReference type="RefSeq" id="XP_030754366.1">
    <property type="nucleotide sequence ID" value="XM_030898506.1"/>
</dbReference>
<evidence type="ECO:0000313" key="4">
    <source>
        <dbReference type="Proteomes" id="UP000504635"/>
    </source>
</evidence>
<dbReference type="OrthoDB" id="6780910at2759"/>
<dbReference type="InParanoid" id="A0A6J2XTM0"/>